<evidence type="ECO:0000313" key="3">
    <source>
        <dbReference type="Proteomes" id="UP000685013"/>
    </source>
</evidence>
<evidence type="ECO:0008006" key="4">
    <source>
        <dbReference type="Google" id="ProtNLM"/>
    </source>
</evidence>
<accession>A0AAV6NSG1</accession>
<evidence type="ECO:0000256" key="1">
    <source>
        <dbReference type="SAM" id="MobiDB-lite"/>
    </source>
</evidence>
<dbReference type="Proteomes" id="UP000685013">
    <property type="component" value="Chromosome 4"/>
</dbReference>
<comment type="caution">
    <text evidence="2">The sequence shown here is derived from an EMBL/GenBank/DDBJ whole genome shotgun (WGS) entry which is preliminary data.</text>
</comment>
<protein>
    <recommendedName>
        <fullName evidence="4">Transmembrane protein</fullName>
    </recommendedName>
</protein>
<feature type="region of interest" description="Disordered" evidence="1">
    <location>
        <begin position="68"/>
        <end position="98"/>
    </location>
</feature>
<dbReference type="EMBL" id="JAGKQH010000004">
    <property type="protein sequence ID" value="KAG6602172.1"/>
    <property type="molecule type" value="Genomic_DNA"/>
</dbReference>
<evidence type="ECO:0000313" key="2">
    <source>
        <dbReference type="EMBL" id="KAG6602172.1"/>
    </source>
</evidence>
<feature type="non-terminal residue" evidence="2">
    <location>
        <position position="1"/>
    </location>
</feature>
<reference evidence="2 3" key="1">
    <citation type="journal article" date="2021" name="Hortic Res">
        <title>The domestication of Cucurbita argyrosperma as revealed by the genome of its wild relative.</title>
        <authorList>
            <person name="Barrera-Redondo J."/>
            <person name="Sanchez-de la Vega G."/>
            <person name="Aguirre-Liguori J.A."/>
            <person name="Castellanos-Morales G."/>
            <person name="Gutierrez-Guerrero Y.T."/>
            <person name="Aguirre-Dugua X."/>
            <person name="Aguirre-Planter E."/>
            <person name="Tenaillon M.I."/>
            <person name="Lira-Saade R."/>
            <person name="Eguiarte L.E."/>
        </authorList>
    </citation>
    <scope>NUCLEOTIDE SEQUENCE [LARGE SCALE GENOMIC DNA]</scope>
    <source>
        <strain evidence="2">JBR-2021</strain>
    </source>
</reference>
<proteinExistence type="predicted"/>
<keyword evidence="3" id="KW-1185">Reference proteome</keyword>
<dbReference type="AlphaFoldDB" id="A0AAV6NSG1"/>
<name>A0AAV6NSG1_9ROSI</name>
<sequence length="98" mass="11076">MDEKVRNMGCPLVFSLVIALVSLNLLSQFSASYLHYPSPSPTKSPVADHTLPLRFHFVHTPMPYPTKKLVEDAPAPSKLRKRDPWPPNFVRQSPPPPF</sequence>
<organism evidence="2 3">
    <name type="scientific">Cucurbita argyrosperma subsp. sororia</name>
    <dbReference type="NCBI Taxonomy" id="37648"/>
    <lineage>
        <taxon>Eukaryota</taxon>
        <taxon>Viridiplantae</taxon>
        <taxon>Streptophyta</taxon>
        <taxon>Embryophyta</taxon>
        <taxon>Tracheophyta</taxon>
        <taxon>Spermatophyta</taxon>
        <taxon>Magnoliopsida</taxon>
        <taxon>eudicotyledons</taxon>
        <taxon>Gunneridae</taxon>
        <taxon>Pentapetalae</taxon>
        <taxon>rosids</taxon>
        <taxon>fabids</taxon>
        <taxon>Cucurbitales</taxon>
        <taxon>Cucurbitaceae</taxon>
        <taxon>Cucurbiteae</taxon>
        <taxon>Cucurbita</taxon>
    </lineage>
</organism>
<gene>
    <name evidence="2" type="ORF">SDJN03_07405</name>
</gene>